<dbReference type="GO" id="GO:0005524">
    <property type="term" value="F:ATP binding"/>
    <property type="evidence" value="ECO:0007669"/>
    <property type="project" value="UniProtKB-UniRule"/>
</dbReference>
<dbReference type="Proteomes" id="UP000598971">
    <property type="component" value="Unassembled WGS sequence"/>
</dbReference>
<evidence type="ECO:0000256" key="12">
    <source>
        <dbReference type="ARBA" id="ARBA00029757"/>
    </source>
</evidence>
<dbReference type="GO" id="GO:0009245">
    <property type="term" value="P:lipid A biosynthetic process"/>
    <property type="evidence" value="ECO:0007669"/>
    <property type="project" value="UniProtKB-UniRule"/>
</dbReference>
<dbReference type="NCBIfam" id="TIGR00682">
    <property type="entry name" value="lpxK"/>
    <property type="match status" value="1"/>
</dbReference>
<evidence type="ECO:0000256" key="4">
    <source>
        <dbReference type="ARBA" id="ARBA00016436"/>
    </source>
</evidence>
<evidence type="ECO:0000256" key="5">
    <source>
        <dbReference type="ARBA" id="ARBA00022516"/>
    </source>
</evidence>
<dbReference type="EMBL" id="WHPF01000002">
    <property type="protein sequence ID" value="NNV54441.1"/>
    <property type="molecule type" value="Genomic_DNA"/>
</dbReference>
<comment type="pathway">
    <text evidence="2 13">Glycolipid biosynthesis; lipid IV(A) biosynthesis; lipid IV(A) from (3R)-3-hydroxytetradecanoyl-[acyl-carrier-protein] and UDP-N-acetyl-alpha-D-glucosamine: step 6/6.</text>
</comment>
<keyword evidence="16" id="KW-1185">Reference proteome</keyword>
<keyword evidence="9 13" id="KW-0418">Kinase</keyword>
<comment type="function">
    <text evidence="1 13">Transfers the gamma-phosphate of ATP to the 4'-position of a tetraacyldisaccharide 1-phosphate intermediate (termed DS-1-P) to form tetraacyldisaccharide 1,4'-bis-phosphate (lipid IVA).</text>
</comment>
<keyword evidence="10 13" id="KW-0067">ATP-binding</keyword>
<dbReference type="SUPFAM" id="SSF52540">
    <property type="entry name" value="P-loop containing nucleoside triphosphate hydrolases"/>
    <property type="match status" value="1"/>
</dbReference>
<gene>
    <name evidence="13 15" type="primary">lpxK</name>
    <name evidence="15" type="ORF">GD597_03145</name>
</gene>
<keyword evidence="7 13" id="KW-0808">Transferase</keyword>
<keyword evidence="11 13" id="KW-0443">Lipid metabolism</keyword>
<evidence type="ECO:0000313" key="16">
    <source>
        <dbReference type="Proteomes" id="UP000598971"/>
    </source>
</evidence>
<dbReference type="Pfam" id="PF02606">
    <property type="entry name" value="LpxK"/>
    <property type="match status" value="1"/>
</dbReference>
<dbReference type="HAMAP" id="MF_00409">
    <property type="entry name" value="LpxK"/>
    <property type="match status" value="1"/>
</dbReference>
<reference evidence="15" key="1">
    <citation type="submission" date="2019-10" db="EMBL/GenBank/DDBJ databases">
        <title>Draft genome sequence of Panacibacter sp. KCS-6.</title>
        <authorList>
            <person name="Yim K.J."/>
        </authorList>
    </citation>
    <scope>NUCLEOTIDE SEQUENCE</scope>
    <source>
        <strain evidence="15">KCS-6</strain>
    </source>
</reference>
<evidence type="ECO:0000256" key="9">
    <source>
        <dbReference type="ARBA" id="ARBA00022777"/>
    </source>
</evidence>
<evidence type="ECO:0000256" key="6">
    <source>
        <dbReference type="ARBA" id="ARBA00022556"/>
    </source>
</evidence>
<dbReference type="UniPathway" id="UPA00359">
    <property type="reaction ID" value="UER00482"/>
</dbReference>
<dbReference type="PANTHER" id="PTHR42724:SF1">
    <property type="entry name" value="TETRAACYLDISACCHARIDE 4'-KINASE, MITOCHONDRIAL-RELATED"/>
    <property type="match status" value="1"/>
</dbReference>
<evidence type="ECO:0000256" key="10">
    <source>
        <dbReference type="ARBA" id="ARBA00022840"/>
    </source>
</evidence>
<keyword evidence="6 13" id="KW-0441">Lipid A biosynthesis</keyword>
<dbReference type="InterPro" id="IPR003758">
    <property type="entry name" value="LpxK"/>
</dbReference>
<evidence type="ECO:0000256" key="13">
    <source>
        <dbReference type="HAMAP-Rule" id="MF_00409"/>
    </source>
</evidence>
<dbReference type="AlphaFoldDB" id="A0A8J8JVN4"/>
<keyword evidence="5 13" id="KW-0444">Lipid biosynthesis</keyword>
<dbReference type="PANTHER" id="PTHR42724">
    <property type="entry name" value="TETRAACYLDISACCHARIDE 4'-KINASE"/>
    <property type="match status" value="1"/>
</dbReference>
<protein>
    <recommendedName>
        <fullName evidence="4 13">Tetraacyldisaccharide 4'-kinase</fullName>
        <ecNumber evidence="3 13">2.7.1.130</ecNumber>
    </recommendedName>
    <alternativeName>
        <fullName evidence="12 13">Lipid A 4'-kinase</fullName>
    </alternativeName>
</protein>
<feature type="transmembrane region" description="Helical" evidence="14">
    <location>
        <begin position="12"/>
        <end position="32"/>
    </location>
</feature>
<accession>A0A8J8JVN4</accession>
<dbReference type="RefSeq" id="WP_171606363.1">
    <property type="nucleotide sequence ID" value="NZ_WHPF01000002.1"/>
</dbReference>
<evidence type="ECO:0000313" key="15">
    <source>
        <dbReference type="EMBL" id="NNV54441.1"/>
    </source>
</evidence>
<dbReference type="GO" id="GO:0009029">
    <property type="term" value="F:lipid-A 4'-kinase activity"/>
    <property type="evidence" value="ECO:0007669"/>
    <property type="project" value="UniProtKB-UniRule"/>
</dbReference>
<keyword evidence="14" id="KW-0812">Transmembrane</keyword>
<evidence type="ECO:0000256" key="7">
    <source>
        <dbReference type="ARBA" id="ARBA00022679"/>
    </source>
</evidence>
<comment type="caution">
    <text evidence="15">The sequence shown here is derived from an EMBL/GenBank/DDBJ whole genome shotgun (WGS) entry which is preliminary data.</text>
</comment>
<proteinExistence type="inferred from homology"/>
<comment type="similarity">
    <text evidence="13">Belongs to the LpxK family.</text>
</comment>
<keyword evidence="14" id="KW-0472">Membrane</keyword>
<comment type="caution">
    <text evidence="13">Lacks conserved residue(s) required for the propagation of feature annotation.</text>
</comment>
<dbReference type="GO" id="GO:0009244">
    <property type="term" value="P:lipopolysaccharide core region biosynthetic process"/>
    <property type="evidence" value="ECO:0007669"/>
    <property type="project" value="TreeGrafter"/>
</dbReference>
<sequence>MNFNSFFLKSFRVLLLPFALLYGAVIIIRNWLYNQEKFRSANFSFPLICVGNLVVGGTGKSPMVEYLVELLQPHFNIATLSRGYKRKTKGYALAKENTTAIEIGDEPMQFHLKYPDLPVAVGEERIVAIPQLLHDRPQTQAIILDDAFQHREIAAGFNILLTQYGDLYTSDFFMPTGDLRDQRSSAKRAQMIVVTKCPPDLSVEEKNKIRKELHPHQFQEVFFTAIEYGKPYHIITKELKAITQEEEVLLVCGIANPRPLKQYLSEQAATYYQIDYSDHHIFRIDDLKEIKKRFTAITATQKMIVTTEKDAVRLIKFSEELAEMPIYALPIQHRFLFDEAHLFNKGVIDFISDFKGPQVIVQSPFNEEQSA</sequence>
<organism evidence="15 16">
    <name type="scientific">Limnovirga soli</name>
    <dbReference type="NCBI Taxonomy" id="2656915"/>
    <lineage>
        <taxon>Bacteria</taxon>
        <taxon>Pseudomonadati</taxon>
        <taxon>Bacteroidota</taxon>
        <taxon>Chitinophagia</taxon>
        <taxon>Chitinophagales</taxon>
        <taxon>Chitinophagaceae</taxon>
        <taxon>Limnovirga</taxon>
    </lineage>
</organism>
<keyword evidence="14" id="KW-1133">Transmembrane helix</keyword>
<dbReference type="InterPro" id="IPR027417">
    <property type="entry name" value="P-loop_NTPase"/>
</dbReference>
<evidence type="ECO:0000256" key="14">
    <source>
        <dbReference type="SAM" id="Phobius"/>
    </source>
</evidence>
<name>A0A8J8JVN4_9BACT</name>
<dbReference type="GO" id="GO:0005886">
    <property type="term" value="C:plasma membrane"/>
    <property type="evidence" value="ECO:0007669"/>
    <property type="project" value="TreeGrafter"/>
</dbReference>
<evidence type="ECO:0000256" key="2">
    <source>
        <dbReference type="ARBA" id="ARBA00004870"/>
    </source>
</evidence>
<keyword evidence="8 13" id="KW-0547">Nucleotide-binding</keyword>
<comment type="catalytic activity">
    <reaction evidence="13">
        <text>a lipid A disaccharide + ATP = a lipid IVA + ADP + H(+)</text>
        <dbReference type="Rhea" id="RHEA:67840"/>
        <dbReference type="ChEBI" id="CHEBI:15378"/>
        <dbReference type="ChEBI" id="CHEBI:30616"/>
        <dbReference type="ChEBI" id="CHEBI:176343"/>
        <dbReference type="ChEBI" id="CHEBI:176425"/>
        <dbReference type="ChEBI" id="CHEBI:456216"/>
        <dbReference type="EC" id="2.7.1.130"/>
    </reaction>
</comment>
<evidence type="ECO:0000256" key="3">
    <source>
        <dbReference type="ARBA" id="ARBA00012071"/>
    </source>
</evidence>
<dbReference type="EC" id="2.7.1.130" evidence="3 13"/>
<evidence type="ECO:0000256" key="8">
    <source>
        <dbReference type="ARBA" id="ARBA00022741"/>
    </source>
</evidence>
<evidence type="ECO:0000256" key="11">
    <source>
        <dbReference type="ARBA" id="ARBA00023098"/>
    </source>
</evidence>
<evidence type="ECO:0000256" key="1">
    <source>
        <dbReference type="ARBA" id="ARBA00002274"/>
    </source>
</evidence>